<name>A0ABW9SSV9_9BURK</name>
<dbReference type="EMBL" id="WNKW01000004">
    <property type="protein sequence ID" value="MTW34273.1"/>
    <property type="molecule type" value="Genomic_DNA"/>
</dbReference>
<evidence type="ECO:0008006" key="3">
    <source>
        <dbReference type="Google" id="ProtNLM"/>
    </source>
</evidence>
<evidence type="ECO:0000313" key="2">
    <source>
        <dbReference type="Proteomes" id="UP000735592"/>
    </source>
</evidence>
<protein>
    <recommendedName>
        <fullName evidence="3">Abortive phage resistance protein AbiGi, antitoxin</fullName>
    </recommendedName>
</protein>
<dbReference type="Pfam" id="PF10899">
    <property type="entry name" value="AbiGi"/>
    <property type="match status" value="1"/>
</dbReference>
<organism evidence="1 2">
    <name type="scientific">Pseudoduganella danionis</name>
    <dbReference type="NCBI Taxonomy" id="1890295"/>
    <lineage>
        <taxon>Bacteria</taxon>
        <taxon>Pseudomonadati</taxon>
        <taxon>Pseudomonadota</taxon>
        <taxon>Betaproteobacteria</taxon>
        <taxon>Burkholderiales</taxon>
        <taxon>Oxalobacteraceae</taxon>
        <taxon>Telluria group</taxon>
        <taxon>Pseudoduganella</taxon>
    </lineage>
</organism>
<dbReference type="InterPro" id="IPR021223">
    <property type="entry name" value="AbiGi"/>
</dbReference>
<keyword evidence="2" id="KW-1185">Reference proteome</keyword>
<proteinExistence type="predicted"/>
<accession>A0ABW9SSV9</accession>
<comment type="caution">
    <text evidence="1">The sequence shown here is derived from an EMBL/GenBank/DDBJ whole genome shotgun (WGS) entry which is preliminary data.</text>
</comment>
<evidence type="ECO:0000313" key="1">
    <source>
        <dbReference type="EMBL" id="MTW34273.1"/>
    </source>
</evidence>
<dbReference type="Proteomes" id="UP000735592">
    <property type="component" value="Unassembled WGS sequence"/>
</dbReference>
<sequence length="273" mass="31735">MSRAPISVRTTGLISFVFSEQNSLNIPKIMNSKSDSIFHFTKNLRILKSILKDGFWPRYCREDVSQLTAKQLDYVSFPMVCFCDIPLSRIKDHVGYYGKFGLGLTRSWAERNGLNPILYLSSGNELTKEMLNLNSHANKLEKEDKEKAKITMRYIFAYSKPSEGMTMRGEKSIKKKFYLESEWRYVPKHLKLEPYLKKDDHEKPDVLRRANDNSKSLCLLKFSPEDVRYIFVKRDADIPQIMDYIESELDLEEDEAKILASRVLSLEGLHADL</sequence>
<reference evidence="1 2" key="1">
    <citation type="submission" date="2019-11" db="EMBL/GenBank/DDBJ databases">
        <title>Type strains purchased from KCTC, JCM and DSMZ.</title>
        <authorList>
            <person name="Lu H."/>
        </authorList>
    </citation>
    <scope>NUCLEOTIDE SEQUENCE [LARGE SCALE GENOMIC DNA]</scope>
    <source>
        <strain evidence="1 2">DSM 103461</strain>
    </source>
</reference>
<gene>
    <name evidence="1" type="ORF">GM655_15805</name>
</gene>